<feature type="chain" id="PRO_5003882252" description="RagB/SusD family nutrient uptake outer membrane protein" evidence="6">
    <location>
        <begin position="24"/>
        <end position="619"/>
    </location>
</feature>
<dbReference type="Proteomes" id="UP000007995">
    <property type="component" value="Unassembled WGS sequence"/>
</dbReference>
<dbReference type="Pfam" id="PF07980">
    <property type="entry name" value="SusD_RagB"/>
    <property type="match status" value="1"/>
</dbReference>
<dbReference type="InterPro" id="IPR011990">
    <property type="entry name" value="TPR-like_helical_dom_sf"/>
</dbReference>
<dbReference type="InterPro" id="IPR033985">
    <property type="entry name" value="SusD-like_N"/>
</dbReference>
<feature type="signal peptide" evidence="6">
    <location>
        <begin position="1"/>
        <end position="23"/>
    </location>
</feature>
<accession>K5CMC3</accession>
<dbReference type="OrthoDB" id="5694214at2"/>
<keyword evidence="3 6" id="KW-0732">Signal</keyword>
<dbReference type="HOGENOM" id="CLU_015553_1_3_10"/>
<feature type="domain" description="SusD-like N-terminal" evidence="8">
    <location>
        <begin position="103"/>
        <end position="221"/>
    </location>
</feature>
<evidence type="ECO:0000256" key="3">
    <source>
        <dbReference type="ARBA" id="ARBA00022729"/>
    </source>
</evidence>
<sequence>MKKNIILSVVCGMVAMASLTSCSDFLQVNATNQKEMDHSFTTYDELRLATAYLYMKPWFGFHSTRLFAMGDARGNNIYGDNNNEQGYAPYCLFTDKPNTPGLADAWNSLYIVITQADYVINDYAPQGRLHFDEKLANSCEGEARFMRAAAYYYLASYWHDVPLMENPLEHTNAFNLAPTRFEDIIRYGIRDLKYAAEYLPLTDTDGRVTRYSALGLLARYYVTLAAYARGGHCTQATLEFYEASDSNDLAEILYKLAKEAAGEVITSQNKYGLMEDYEEIFRVQNNNCKEVLFALQPLQGVDSYGMGNSNGSGLCSYPELLNGLSAYNSSYISYDCLRMLINSGGRSRLRANVLCPGEFYDYIGTHTAEGGWSAGYKGGQKSGGVETNKKVAFKKQVVGSAEDTNNIAISGNSGFCTPMLRLSEVYLLYVEACMGTKEELTDRSALKYYDDVRKRAYKLELENDPDFRYYDTYFLTRNDLMKEYRMEFFMEGLWWPTLVRRSFYDMKWVTEFINNELVIMTEGDEGELVRNDEWDSNRWYAYYYTVNKTTLKADFSSDSPRQSDAAKLAIKATHTPLAEGDYVHSNTSDDNVWAFSYPEVESTRDPLLNTAPIAYDFNK</sequence>
<evidence type="ECO:0008006" key="11">
    <source>
        <dbReference type="Google" id="ProtNLM"/>
    </source>
</evidence>
<name>K5CMC3_9BACE</name>
<evidence type="ECO:0000256" key="4">
    <source>
        <dbReference type="ARBA" id="ARBA00023136"/>
    </source>
</evidence>
<dbReference type="Gene3D" id="1.25.40.390">
    <property type="match status" value="1"/>
</dbReference>
<comment type="subcellular location">
    <subcellularLocation>
        <location evidence="1">Cell outer membrane</location>
    </subcellularLocation>
</comment>
<evidence type="ECO:0000259" key="7">
    <source>
        <dbReference type="Pfam" id="PF07980"/>
    </source>
</evidence>
<evidence type="ECO:0000256" key="5">
    <source>
        <dbReference type="ARBA" id="ARBA00023237"/>
    </source>
</evidence>
<gene>
    <name evidence="9" type="ORF">HMPREF1057_02525</name>
</gene>
<feature type="domain" description="RagB/SusD" evidence="7">
    <location>
        <begin position="346"/>
        <end position="544"/>
    </location>
</feature>
<comment type="caution">
    <text evidence="9">The sequence shown here is derived from an EMBL/GenBank/DDBJ whole genome shotgun (WGS) entry which is preliminary data.</text>
</comment>
<comment type="similarity">
    <text evidence="2">Belongs to the SusD family.</text>
</comment>
<evidence type="ECO:0000313" key="9">
    <source>
        <dbReference type="EMBL" id="EKJ90490.1"/>
    </source>
</evidence>
<evidence type="ECO:0000259" key="8">
    <source>
        <dbReference type="Pfam" id="PF14322"/>
    </source>
</evidence>
<keyword evidence="5" id="KW-0998">Cell outer membrane</keyword>
<evidence type="ECO:0000313" key="10">
    <source>
        <dbReference type="Proteomes" id="UP000007995"/>
    </source>
</evidence>
<dbReference type="AlphaFoldDB" id="K5CMC3"/>
<evidence type="ECO:0000256" key="6">
    <source>
        <dbReference type="SAM" id="SignalP"/>
    </source>
</evidence>
<organism evidence="9 10">
    <name type="scientific">Bacteroides finegoldii CL09T03C10</name>
    <dbReference type="NCBI Taxonomy" id="997888"/>
    <lineage>
        <taxon>Bacteria</taxon>
        <taxon>Pseudomonadati</taxon>
        <taxon>Bacteroidota</taxon>
        <taxon>Bacteroidia</taxon>
        <taxon>Bacteroidales</taxon>
        <taxon>Bacteroidaceae</taxon>
        <taxon>Bacteroides</taxon>
    </lineage>
</organism>
<dbReference type="GO" id="GO:0009279">
    <property type="term" value="C:cell outer membrane"/>
    <property type="evidence" value="ECO:0007669"/>
    <property type="project" value="UniProtKB-SubCell"/>
</dbReference>
<evidence type="ECO:0000256" key="2">
    <source>
        <dbReference type="ARBA" id="ARBA00006275"/>
    </source>
</evidence>
<dbReference type="RefSeq" id="WP_007763741.1">
    <property type="nucleotide sequence ID" value="NZ_AKBZ01000007.1"/>
</dbReference>
<dbReference type="Pfam" id="PF14322">
    <property type="entry name" value="SusD-like_3"/>
    <property type="match status" value="1"/>
</dbReference>
<evidence type="ECO:0000256" key="1">
    <source>
        <dbReference type="ARBA" id="ARBA00004442"/>
    </source>
</evidence>
<protein>
    <recommendedName>
        <fullName evidence="11">RagB/SusD family nutrient uptake outer membrane protein</fullName>
    </recommendedName>
</protein>
<dbReference type="InterPro" id="IPR012944">
    <property type="entry name" value="SusD_RagB_dom"/>
</dbReference>
<keyword evidence="4" id="KW-0472">Membrane</keyword>
<dbReference type="PROSITE" id="PS51257">
    <property type="entry name" value="PROKAR_LIPOPROTEIN"/>
    <property type="match status" value="1"/>
</dbReference>
<dbReference type="EMBL" id="AGXW01000009">
    <property type="protein sequence ID" value="EKJ90490.1"/>
    <property type="molecule type" value="Genomic_DNA"/>
</dbReference>
<dbReference type="SUPFAM" id="SSF48452">
    <property type="entry name" value="TPR-like"/>
    <property type="match status" value="1"/>
</dbReference>
<reference evidence="9 10" key="1">
    <citation type="submission" date="2012-02" db="EMBL/GenBank/DDBJ databases">
        <title>The Genome Sequence of Bacteroides finegoldii CL09T03C10.</title>
        <authorList>
            <consortium name="The Broad Institute Genome Sequencing Platform"/>
            <person name="Earl A."/>
            <person name="Ward D."/>
            <person name="Feldgarden M."/>
            <person name="Gevers D."/>
            <person name="Zitomersky N.L."/>
            <person name="Coyne M.J."/>
            <person name="Comstock L.E."/>
            <person name="Young S.K."/>
            <person name="Zeng Q."/>
            <person name="Gargeya S."/>
            <person name="Fitzgerald M."/>
            <person name="Haas B."/>
            <person name="Abouelleil A."/>
            <person name="Alvarado L."/>
            <person name="Arachchi H.M."/>
            <person name="Berlin A."/>
            <person name="Chapman S.B."/>
            <person name="Gearin G."/>
            <person name="Goldberg J."/>
            <person name="Griggs A."/>
            <person name="Gujja S."/>
            <person name="Hansen M."/>
            <person name="Heiman D."/>
            <person name="Howarth C."/>
            <person name="Larimer J."/>
            <person name="Lui A."/>
            <person name="MacDonald P.J.P."/>
            <person name="McCowen C."/>
            <person name="Montmayeur A."/>
            <person name="Murphy C."/>
            <person name="Neiman D."/>
            <person name="Pearson M."/>
            <person name="Priest M."/>
            <person name="Roberts A."/>
            <person name="Saif S."/>
            <person name="Shea T."/>
            <person name="Sisk P."/>
            <person name="Stolte C."/>
            <person name="Sykes S."/>
            <person name="Wortman J."/>
            <person name="Nusbaum C."/>
            <person name="Birren B."/>
        </authorList>
    </citation>
    <scope>NUCLEOTIDE SEQUENCE [LARGE SCALE GENOMIC DNA]</scope>
    <source>
        <strain evidence="9 10">CL09T03C10</strain>
    </source>
</reference>
<proteinExistence type="inferred from homology"/>